<dbReference type="GO" id="GO:0016020">
    <property type="term" value="C:membrane"/>
    <property type="evidence" value="ECO:0007669"/>
    <property type="project" value="InterPro"/>
</dbReference>
<dbReference type="PANTHER" id="PTHR34220">
    <property type="entry name" value="SENSOR HISTIDINE KINASE YPDA"/>
    <property type="match status" value="1"/>
</dbReference>
<dbReference type="GO" id="GO:0000155">
    <property type="term" value="F:phosphorelay sensor kinase activity"/>
    <property type="evidence" value="ECO:0007669"/>
    <property type="project" value="InterPro"/>
</dbReference>
<dbReference type="PANTHER" id="PTHR34220:SF7">
    <property type="entry name" value="SENSOR HISTIDINE KINASE YPDA"/>
    <property type="match status" value="1"/>
</dbReference>
<proteinExistence type="predicted"/>
<comment type="caution">
    <text evidence="3">The sequence shown here is derived from an EMBL/GenBank/DDBJ whole genome shotgun (WGS) entry which is preliminary data.</text>
</comment>
<feature type="transmembrane region" description="Helical" evidence="1">
    <location>
        <begin position="12"/>
        <end position="34"/>
    </location>
</feature>
<keyword evidence="1" id="KW-0472">Membrane</keyword>
<dbReference type="Pfam" id="PF06580">
    <property type="entry name" value="His_kinase"/>
    <property type="match status" value="1"/>
</dbReference>
<feature type="transmembrane region" description="Helical" evidence="1">
    <location>
        <begin position="46"/>
        <end position="65"/>
    </location>
</feature>
<organism evidence="3 4">
    <name type="scientific">Pedobacter duraquae</name>
    <dbReference type="NCBI Taxonomy" id="425511"/>
    <lineage>
        <taxon>Bacteria</taxon>
        <taxon>Pseudomonadati</taxon>
        <taxon>Bacteroidota</taxon>
        <taxon>Sphingobacteriia</taxon>
        <taxon>Sphingobacteriales</taxon>
        <taxon>Sphingobacteriaceae</taxon>
        <taxon>Pedobacter</taxon>
    </lineage>
</organism>
<gene>
    <name evidence="3" type="ORF">CLV32_3522</name>
</gene>
<dbReference type="InterPro" id="IPR050640">
    <property type="entry name" value="Bact_2-comp_sensor_kinase"/>
</dbReference>
<evidence type="ECO:0000313" key="4">
    <source>
        <dbReference type="Proteomes" id="UP000295499"/>
    </source>
</evidence>
<keyword evidence="1" id="KW-1133">Transmembrane helix</keyword>
<dbReference type="Gene3D" id="3.30.565.10">
    <property type="entry name" value="Histidine kinase-like ATPase, C-terminal domain"/>
    <property type="match status" value="1"/>
</dbReference>
<evidence type="ECO:0000313" key="3">
    <source>
        <dbReference type="EMBL" id="TDO20887.1"/>
    </source>
</evidence>
<reference evidence="3 4" key="1">
    <citation type="submission" date="2019-03" db="EMBL/GenBank/DDBJ databases">
        <title>Genomic Encyclopedia of Archaeal and Bacterial Type Strains, Phase II (KMG-II): from individual species to whole genera.</title>
        <authorList>
            <person name="Goeker M."/>
        </authorList>
    </citation>
    <scope>NUCLEOTIDE SEQUENCE [LARGE SCALE GENOMIC DNA]</scope>
    <source>
        <strain evidence="3 4">DSM 19034</strain>
    </source>
</reference>
<evidence type="ECO:0000259" key="2">
    <source>
        <dbReference type="Pfam" id="PF06580"/>
    </source>
</evidence>
<dbReference type="Proteomes" id="UP000295499">
    <property type="component" value="Unassembled WGS sequence"/>
</dbReference>
<dbReference type="AlphaFoldDB" id="A0A4R6IGR3"/>
<sequence>MRAYNSLTDEWLFFLTSAAVENFLQVLIAYLLYYFAFQSNVSWKKIAYSMFFTAILLALACLKDYRIHAEVTVEQTFAYFTSFLGQLLLFYLVVYVINHFESFGRYQKLQKELGRAKEQLLRNQLHPHFLFNAFNSLYSLSLKNDPETPDYILKLSGMMRYLTDDTHRDKVPLKKEIDFIEKYIAIEKIRFGQDARIQLIVDASIEYNKWIEPFLLVTLVENAFKHGFYTNIKDAFVRINVRTKDKELFCTVENSLFEKQHFQESNREGKGLENLKKRLELLYPNSSSFRICQTQDTYTVHLKIIVNELV</sequence>
<name>A0A4R6IGR3_9SPHI</name>
<evidence type="ECO:0000256" key="1">
    <source>
        <dbReference type="SAM" id="Phobius"/>
    </source>
</evidence>
<keyword evidence="4" id="KW-1185">Reference proteome</keyword>
<dbReference type="InterPro" id="IPR036890">
    <property type="entry name" value="HATPase_C_sf"/>
</dbReference>
<keyword evidence="1" id="KW-0812">Transmembrane</keyword>
<dbReference type="InterPro" id="IPR010559">
    <property type="entry name" value="Sig_transdc_His_kin_internal"/>
</dbReference>
<protein>
    <submittedName>
        <fullName evidence="3">Histidine kinase</fullName>
    </submittedName>
</protein>
<accession>A0A4R6IGR3</accession>
<keyword evidence="3" id="KW-0808">Transferase</keyword>
<dbReference type="RefSeq" id="WP_208111039.1">
    <property type="nucleotide sequence ID" value="NZ_SNWM01000004.1"/>
</dbReference>
<dbReference type="EMBL" id="SNWM01000004">
    <property type="protein sequence ID" value="TDO20887.1"/>
    <property type="molecule type" value="Genomic_DNA"/>
</dbReference>
<keyword evidence="3" id="KW-0418">Kinase</keyword>
<feature type="transmembrane region" description="Helical" evidence="1">
    <location>
        <begin position="77"/>
        <end position="98"/>
    </location>
</feature>
<feature type="domain" description="Signal transduction histidine kinase internal region" evidence="2">
    <location>
        <begin position="119"/>
        <end position="193"/>
    </location>
</feature>